<protein>
    <recommendedName>
        <fullName evidence="2">histidine kinase</fullName>
        <ecNumber evidence="2">2.7.13.3</ecNumber>
    </recommendedName>
</protein>
<comment type="catalytic activity">
    <reaction evidence="1">
        <text>ATP + protein L-histidine = ADP + protein N-phospho-L-histidine.</text>
        <dbReference type="EC" id="2.7.13.3"/>
    </reaction>
</comment>
<feature type="domain" description="Histidine kinase" evidence="7">
    <location>
        <begin position="52"/>
        <end position="250"/>
    </location>
</feature>
<keyword evidence="5" id="KW-0418">Kinase</keyword>
<dbReference type="CDD" id="cd00075">
    <property type="entry name" value="HATPase"/>
    <property type="match status" value="1"/>
</dbReference>
<sequence length="258" mass="28527">MDNWTLKAIQLISRLLAPLGLGLKRDFDLRLAEQKSLAEIQLQQELAQASAQIADDIRGPLMALTTLTHLSHEMGADKKELLKVAVGRIRGIVNDLVQAPADETSDLVTVIEPLLKEYKFSNPSTQWALHNHLSSAQVPVDLDTVQLQRVLSHLLDNAVEAVPENQSSIEVTLMERADHYLLQIMDNGCGIPEDLLPKVAEEGVSHGKEKRHGLGLFEARKTIEALGGELQIRSREGVGTQVILLFPKKFKSEEALVM</sequence>
<dbReference type="InterPro" id="IPR050980">
    <property type="entry name" value="2C_sensor_his_kinase"/>
</dbReference>
<accession>A0A150WF80</accession>
<evidence type="ECO:0000256" key="6">
    <source>
        <dbReference type="ARBA" id="ARBA00023012"/>
    </source>
</evidence>
<evidence type="ECO:0000256" key="1">
    <source>
        <dbReference type="ARBA" id="ARBA00000085"/>
    </source>
</evidence>
<dbReference type="PROSITE" id="PS50109">
    <property type="entry name" value="HIS_KIN"/>
    <property type="match status" value="1"/>
</dbReference>
<evidence type="ECO:0000256" key="3">
    <source>
        <dbReference type="ARBA" id="ARBA00022553"/>
    </source>
</evidence>
<organism evidence="8 9">
    <name type="scientific">Bdellovibrio bacteriovorus</name>
    <dbReference type="NCBI Taxonomy" id="959"/>
    <lineage>
        <taxon>Bacteria</taxon>
        <taxon>Pseudomonadati</taxon>
        <taxon>Bdellovibrionota</taxon>
        <taxon>Bdellovibrionia</taxon>
        <taxon>Bdellovibrionales</taxon>
        <taxon>Pseudobdellovibrionaceae</taxon>
        <taxon>Bdellovibrio</taxon>
    </lineage>
</organism>
<dbReference type="GO" id="GO:0004673">
    <property type="term" value="F:protein histidine kinase activity"/>
    <property type="evidence" value="ECO:0007669"/>
    <property type="project" value="UniProtKB-EC"/>
</dbReference>
<dbReference type="Gene3D" id="3.30.565.10">
    <property type="entry name" value="Histidine kinase-like ATPase, C-terminal domain"/>
    <property type="match status" value="1"/>
</dbReference>
<dbReference type="InterPro" id="IPR036890">
    <property type="entry name" value="HATPase_C_sf"/>
</dbReference>
<keyword evidence="6" id="KW-0902">Two-component regulatory system</keyword>
<proteinExistence type="predicted"/>
<gene>
    <name evidence="8" type="ORF">AZI86_18500</name>
</gene>
<name>A0A150WF80_BDEBC</name>
<keyword evidence="4" id="KW-0808">Transferase</keyword>
<evidence type="ECO:0000259" key="7">
    <source>
        <dbReference type="PROSITE" id="PS50109"/>
    </source>
</evidence>
<dbReference type="InterPro" id="IPR004358">
    <property type="entry name" value="Sig_transdc_His_kin-like_C"/>
</dbReference>
<dbReference type="OrthoDB" id="5289089at2"/>
<dbReference type="PANTHER" id="PTHR44936">
    <property type="entry name" value="SENSOR PROTEIN CREC"/>
    <property type="match status" value="1"/>
</dbReference>
<reference evidence="8 9" key="1">
    <citation type="submission" date="2016-03" db="EMBL/GenBank/DDBJ databases">
        <authorList>
            <person name="Ploux O."/>
        </authorList>
    </citation>
    <scope>NUCLEOTIDE SEQUENCE [LARGE SCALE GENOMIC DNA]</scope>
    <source>
        <strain evidence="8 9">R0</strain>
    </source>
</reference>
<evidence type="ECO:0000313" key="8">
    <source>
        <dbReference type="EMBL" id="KYG61686.1"/>
    </source>
</evidence>
<evidence type="ECO:0000256" key="2">
    <source>
        <dbReference type="ARBA" id="ARBA00012438"/>
    </source>
</evidence>
<dbReference type="GO" id="GO:0000160">
    <property type="term" value="P:phosphorelay signal transduction system"/>
    <property type="evidence" value="ECO:0007669"/>
    <property type="project" value="UniProtKB-KW"/>
</dbReference>
<dbReference type="InterPro" id="IPR005467">
    <property type="entry name" value="His_kinase_dom"/>
</dbReference>
<comment type="caution">
    <text evidence="8">The sequence shown here is derived from an EMBL/GenBank/DDBJ whole genome shotgun (WGS) entry which is preliminary data.</text>
</comment>
<dbReference type="RefSeq" id="WP_061836768.1">
    <property type="nucleotide sequence ID" value="NZ_LUKE01000006.1"/>
</dbReference>
<evidence type="ECO:0000313" key="9">
    <source>
        <dbReference type="Proteomes" id="UP000075320"/>
    </source>
</evidence>
<dbReference type="EMBL" id="LUKE01000006">
    <property type="protein sequence ID" value="KYG61686.1"/>
    <property type="molecule type" value="Genomic_DNA"/>
</dbReference>
<keyword evidence="3" id="KW-0597">Phosphoprotein</keyword>
<dbReference type="Pfam" id="PF02518">
    <property type="entry name" value="HATPase_c"/>
    <property type="match status" value="1"/>
</dbReference>
<dbReference type="SMART" id="SM00387">
    <property type="entry name" value="HATPase_c"/>
    <property type="match status" value="1"/>
</dbReference>
<evidence type="ECO:0000256" key="4">
    <source>
        <dbReference type="ARBA" id="ARBA00022679"/>
    </source>
</evidence>
<dbReference type="SUPFAM" id="SSF55874">
    <property type="entry name" value="ATPase domain of HSP90 chaperone/DNA topoisomerase II/histidine kinase"/>
    <property type="match status" value="1"/>
</dbReference>
<dbReference type="EC" id="2.7.13.3" evidence="2"/>
<keyword evidence="9" id="KW-1185">Reference proteome</keyword>
<dbReference type="PANTHER" id="PTHR44936:SF9">
    <property type="entry name" value="SENSOR PROTEIN CREC"/>
    <property type="match status" value="1"/>
</dbReference>
<dbReference type="InterPro" id="IPR003594">
    <property type="entry name" value="HATPase_dom"/>
</dbReference>
<dbReference type="PRINTS" id="PR00344">
    <property type="entry name" value="BCTRLSENSOR"/>
</dbReference>
<dbReference type="AlphaFoldDB" id="A0A150WF80"/>
<evidence type="ECO:0000256" key="5">
    <source>
        <dbReference type="ARBA" id="ARBA00022777"/>
    </source>
</evidence>
<dbReference type="Proteomes" id="UP000075320">
    <property type="component" value="Unassembled WGS sequence"/>
</dbReference>